<sequence>MPKQISDLTPREQKDVILSFLIDFADHDEEGDLLSYLDHIGFDLRVIRHVKELPAAFVAKYRLKTGKYDVDRAANDLATWPPIAARIAELTEAEQKGLPNDL</sequence>
<evidence type="ECO:0000313" key="1">
    <source>
        <dbReference type="EMBL" id="MCB5200248.1"/>
    </source>
</evidence>
<evidence type="ECO:0000313" key="2">
    <source>
        <dbReference type="Proteomes" id="UP001138961"/>
    </source>
</evidence>
<dbReference type="Proteomes" id="UP001138961">
    <property type="component" value="Unassembled WGS sequence"/>
</dbReference>
<keyword evidence="2" id="KW-1185">Reference proteome</keyword>
<dbReference type="EMBL" id="JAJATZ010000006">
    <property type="protein sequence ID" value="MCB5200248.1"/>
    <property type="molecule type" value="Genomic_DNA"/>
</dbReference>
<dbReference type="RefSeq" id="WP_143056780.1">
    <property type="nucleotide sequence ID" value="NZ_JAJATZ010000006.1"/>
</dbReference>
<gene>
    <name evidence="1" type="ORF">LGQ03_13440</name>
</gene>
<organism evidence="1 2">
    <name type="scientific">Loktanella gaetbuli</name>
    <dbReference type="NCBI Taxonomy" id="2881335"/>
    <lineage>
        <taxon>Bacteria</taxon>
        <taxon>Pseudomonadati</taxon>
        <taxon>Pseudomonadota</taxon>
        <taxon>Alphaproteobacteria</taxon>
        <taxon>Rhodobacterales</taxon>
        <taxon>Roseobacteraceae</taxon>
        <taxon>Loktanella</taxon>
    </lineage>
</organism>
<proteinExistence type="predicted"/>
<name>A0ABS8BX05_9RHOB</name>
<reference evidence="1" key="1">
    <citation type="submission" date="2021-10" db="EMBL/GenBank/DDBJ databases">
        <title>Loktanella gaetbuli sp. nov., isolated from a tidal flat.</title>
        <authorList>
            <person name="Park S."/>
            <person name="Yoon J.-H."/>
        </authorList>
    </citation>
    <scope>NUCLEOTIDE SEQUENCE</scope>
    <source>
        <strain evidence="1">TSTF-M6</strain>
    </source>
</reference>
<comment type="caution">
    <text evidence="1">The sequence shown here is derived from an EMBL/GenBank/DDBJ whole genome shotgun (WGS) entry which is preliminary data.</text>
</comment>
<protein>
    <submittedName>
        <fullName evidence="1">Uncharacterized protein</fullName>
    </submittedName>
</protein>
<accession>A0ABS8BX05</accession>